<sequence length="60" mass="7069">MEKFDIVKRALDVVYDAQDRFYNSRWNLREEVKAELNLPKSVSFVDTTLREGGETPRVVH</sequence>
<evidence type="ECO:0008006" key="2">
    <source>
        <dbReference type="Google" id="ProtNLM"/>
    </source>
</evidence>
<protein>
    <recommendedName>
        <fullName evidence="2">Pyruvate carboxyltransferase domain-containing protein</fullName>
    </recommendedName>
</protein>
<comment type="caution">
    <text evidence="1">The sequence shown here is derived from an EMBL/GenBank/DDBJ whole genome shotgun (WGS) entry which is preliminary data.</text>
</comment>
<organism evidence="1">
    <name type="scientific">marine sediment metagenome</name>
    <dbReference type="NCBI Taxonomy" id="412755"/>
    <lineage>
        <taxon>unclassified sequences</taxon>
        <taxon>metagenomes</taxon>
        <taxon>ecological metagenomes</taxon>
    </lineage>
</organism>
<dbReference type="AlphaFoldDB" id="X1Q8H0"/>
<name>X1Q8H0_9ZZZZ</name>
<gene>
    <name evidence="1" type="ORF">S06H3_52668</name>
</gene>
<accession>X1Q8H0</accession>
<dbReference type="EMBL" id="BARV01033515">
    <property type="protein sequence ID" value="GAI51081.1"/>
    <property type="molecule type" value="Genomic_DNA"/>
</dbReference>
<proteinExistence type="predicted"/>
<reference evidence="1" key="1">
    <citation type="journal article" date="2014" name="Front. Microbiol.">
        <title>High frequency of phylogenetically diverse reductive dehalogenase-homologous genes in deep subseafloor sedimentary metagenomes.</title>
        <authorList>
            <person name="Kawai M."/>
            <person name="Futagami T."/>
            <person name="Toyoda A."/>
            <person name="Takaki Y."/>
            <person name="Nishi S."/>
            <person name="Hori S."/>
            <person name="Arai W."/>
            <person name="Tsubouchi T."/>
            <person name="Morono Y."/>
            <person name="Uchiyama I."/>
            <person name="Ito T."/>
            <person name="Fujiyama A."/>
            <person name="Inagaki F."/>
            <person name="Takami H."/>
        </authorList>
    </citation>
    <scope>NUCLEOTIDE SEQUENCE</scope>
    <source>
        <strain evidence="1">Expedition CK06-06</strain>
    </source>
</reference>
<evidence type="ECO:0000313" key="1">
    <source>
        <dbReference type="EMBL" id="GAI51081.1"/>
    </source>
</evidence>